<comment type="caution">
    <text evidence="1">The sequence shown here is derived from an EMBL/GenBank/DDBJ whole genome shotgun (WGS) entry which is preliminary data.</text>
</comment>
<dbReference type="SUPFAM" id="SSF48208">
    <property type="entry name" value="Six-hairpin glycosidases"/>
    <property type="match status" value="1"/>
</dbReference>
<evidence type="ECO:0000313" key="2">
    <source>
        <dbReference type="Proteomes" id="UP000481583"/>
    </source>
</evidence>
<dbReference type="EMBL" id="JAAKZV010000159">
    <property type="protein sequence ID" value="NGN67723.1"/>
    <property type="molecule type" value="Genomic_DNA"/>
</dbReference>
<dbReference type="Proteomes" id="UP000481583">
    <property type="component" value="Unassembled WGS sequence"/>
</dbReference>
<reference evidence="1 2" key="1">
    <citation type="submission" date="2020-02" db="EMBL/GenBank/DDBJ databases">
        <title>Whole-genome analyses of novel actinobacteria.</title>
        <authorList>
            <person name="Sahin N."/>
        </authorList>
    </citation>
    <scope>NUCLEOTIDE SEQUENCE [LARGE SCALE GENOMIC DNA]</scope>
    <source>
        <strain evidence="1 2">A7024</strain>
    </source>
</reference>
<proteinExistence type="predicted"/>
<protein>
    <submittedName>
        <fullName evidence="1">Uncharacterized protein</fullName>
    </submittedName>
</protein>
<dbReference type="RefSeq" id="WP_165241017.1">
    <property type="nucleotide sequence ID" value="NZ_JAAKZV010000159.1"/>
</dbReference>
<sequence>MDAGEVRGGGLSLEIRRRRGGGLWLRLGRETDPDPYISCGLDAMLLVSTGSPWRPAFPGLREAELRRTGDELVVRGAVGPLAVEASFAFRDGLLHAGVTWRNPGTTVIRDLAVGLAIPLPDAAPDSVTLPQVLYRGNPSADPDRTVPRLCAGGGLVVEEHRLPVPCAHAEWAAGFLTLYACTPGDGSLGALAAGPTTLLALSGPLLLNGAPDVAYTHKATTSPRPRGYRDLPPGAALTTHHALHGGRPERPGHGFRAMVHEGLRLYEPTGAPPLSLGEIIELKTAALDRRWHEHGATAGYLKFTGPGHEPGFMYGWTGQALKLAWCDARLGLRHADEHRLQRCYRAVDFYLDGSAAAAPPGLRMSFHRLSDGSWSTFERDGQPLISARAYGDTLADLADVITLLRAHDRPVPERWAHALDEGLDAVRKGLTPDGMIPLGWRLDGTPHPGTAGAAGLPCVLAMLKAASATGTRRHRETAVRLLERYHARHATDFSTPFCHATLDAACEDKEAGMAFFQCAYELLRLTGETRYGEWAAATADWLLTWVYQWNPPYPPGSPLRESGFSAVGWPGVSVQNHHLDAFFPARELRHLGELTGRRTYVELAELILHALGQGICTRPGEWGFDAPGEQAEGFYPTDWQERGTSNTWNPSWVTAQVLSQALAVQG</sequence>
<dbReference type="GO" id="GO:0005975">
    <property type="term" value="P:carbohydrate metabolic process"/>
    <property type="evidence" value="ECO:0007669"/>
    <property type="project" value="InterPro"/>
</dbReference>
<dbReference type="InterPro" id="IPR008928">
    <property type="entry name" value="6-hairpin_glycosidase_sf"/>
</dbReference>
<accession>A0A6G4U6J5</accession>
<organism evidence="1 2">
    <name type="scientific">Streptomyces coryli</name>
    <dbReference type="NCBI Taxonomy" id="1128680"/>
    <lineage>
        <taxon>Bacteria</taxon>
        <taxon>Bacillati</taxon>
        <taxon>Actinomycetota</taxon>
        <taxon>Actinomycetes</taxon>
        <taxon>Kitasatosporales</taxon>
        <taxon>Streptomycetaceae</taxon>
        <taxon>Streptomyces</taxon>
    </lineage>
</organism>
<gene>
    <name evidence="1" type="ORF">G5C51_27965</name>
</gene>
<dbReference type="AlphaFoldDB" id="A0A6G4U6J5"/>
<evidence type="ECO:0000313" key="1">
    <source>
        <dbReference type="EMBL" id="NGN67723.1"/>
    </source>
</evidence>
<keyword evidence="2" id="KW-1185">Reference proteome</keyword>
<name>A0A6G4U6J5_9ACTN</name>